<gene>
    <name evidence="5" type="ORF">E4P33_06220</name>
</gene>
<sequence>MRATHVPSPGTVVVKQWPDPEATQDGEFVVKMVAASVCGSDLHSVLHGTLHPRGPELPGYPGHEGVGVVTESRSEKFPEGTAVLCLAPGELGGAFAEYMLLDEDHAVALPPEVDPTDLTEMRRYLMAQQMGTCIYAMNLYWPTEVPPRRAGTCVVMGAGSAGLFFLQDALRRGFEQVIVSDKEESRLEIARQLGARTVHVPHEELTAVVSEATGNTGADLVIEAVGSDALRAEAVEIVADRGIVGWFGLYESFESAPVPVYEVFRKSVRLQGSVAAQSEPGLVSFHEAVRRIRDGEVTVDYCLGPVHPLEETIDVLRTAERGGDGHVKFTIVP</sequence>
<protein>
    <submittedName>
        <fullName evidence="5">Zinc-binding alcohol dehydrogenase</fullName>
    </submittedName>
</protein>
<dbReference type="Proteomes" id="UP000298017">
    <property type="component" value="Unassembled WGS sequence"/>
</dbReference>
<dbReference type="InterPro" id="IPR011032">
    <property type="entry name" value="GroES-like_sf"/>
</dbReference>
<proteinExistence type="predicted"/>
<dbReference type="InterPro" id="IPR036291">
    <property type="entry name" value="NAD(P)-bd_dom_sf"/>
</dbReference>
<evidence type="ECO:0000259" key="3">
    <source>
        <dbReference type="Pfam" id="PF00107"/>
    </source>
</evidence>
<evidence type="ECO:0000313" key="6">
    <source>
        <dbReference type="Proteomes" id="UP000298017"/>
    </source>
</evidence>
<dbReference type="Gene3D" id="3.40.50.720">
    <property type="entry name" value="NAD(P)-binding Rossmann-like Domain"/>
    <property type="match status" value="1"/>
</dbReference>
<dbReference type="EMBL" id="SPNK01000005">
    <property type="protein sequence ID" value="TFI01716.1"/>
    <property type="molecule type" value="Genomic_DNA"/>
</dbReference>
<dbReference type="PANTHER" id="PTHR43401:SF2">
    <property type="entry name" value="L-THREONINE 3-DEHYDROGENASE"/>
    <property type="match status" value="1"/>
</dbReference>
<dbReference type="AlphaFoldDB" id="A0AAX2SDV1"/>
<dbReference type="PANTHER" id="PTHR43401">
    <property type="entry name" value="L-THREONINE 3-DEHYDROGENASE"/>
    <property type="match status" value="1"/>
</dbReference>
<name>A0AAX2SDV1_KOCRH</name>
<feature type="domain" description="Alcohol dehydrogenase-like N-terminal" evidence="4">
    <location>
        <begin position="25"/>
        <end position="110"/>
    </location>
</feature>
<dbReference type="SUPFAM" id="SSF51735">
    <property type="entry name" value="NAD(P)-binding Rossmann-fold domains"/>
    <property type="match status" value="1"/>
</dbReference>
<accession>A0AAX2SDV1</accession>
<feature type="domain" description="Alcohol dehydrogenase-like C-terminal" evidence="3">
    <location>
        <begin position="162"/>
        <end position="277"/>
    </location>
</feature>
<dbReference type="InterPro" id="IPR050129">
    <property type="entry name" value="Zn_alcohol_dh"/>
</dbReference>
<comment type="cofactor">
    <cofactor evidence="1">
        <name>Zn(2+)</name>
        <dbReference type="ChEBI" id="CHEBI:29105"/>
    </cofactor>
</comment>
<evidence type="ECO:0000256" key="2">
    <source>
        <dbReference type="ARBA" id="ARBA00023002"/>
    </source>
</evidence>
<keyword evidence="2" id="KW-0560">Oxidoreductase</keyword>
<dbReference type="InterPro" id="IPR013154">
    <property type="entry name" value="ADH-like_N"/>
</dbReference>
<dbReference type="InterPro" id="IPR013149">
    <property type="entry name" value="ADH-like_C"/>
</dbReference>
<dbReference type="GO" id="GO:0016491">
    <property type="term" value="F:oxidoreductase activity"/>
    <property type="evidence" value="ECO:0007669"/>
    <property type="project" value="UniProtKB-KW"/>
</dbReference>
<evidence type="ECO:0000259" key="4">
    <source>
        <dbReference type="Pfam" id="PF08240"/>
    </source>
</evidence>
<dbReference type="Pfam" id="PF00107">
    <property type="entry name" value="ADH_zinc_N"/>
    <property type="match status" value="1"/>
</dbReference>
<evidence type="ECO:0000313" key="5">
    <source>
        <dbReference type="EMBL" id="TFI01716.1"/>
    </source>
</evidence>
<reference evidence="5 6" key="1">
    <citation type="submission" date="2019-03" db="EMBL/GenBank/DDBJ databases">
        <title>Genome Sequencing and Assembly of Various Microbes Isolated from Alder Root Nodule.</title>
        <authorList>
            <person name="Swanson E."/>
            <person name="Sevigny J.L."/>
            <person name="Pesce C."/>
            <person name="Davis I."/>
            <person name="Kleiner V."/>
            <person name="Tisa L."/>
        </authorList>
    </citation>
    <scope>NUCLEOTIDE SEQUENCE [LARGE SCALE GENOMIC DNA]</scope>
    <source>
        <strain evidence="5 6">4R-31</strain>
    </source>
</reference>
<dbReference type="RefSeq" id="WP_102613342.1">
    <property type="nucleotide sequence ID" value="NZ_CABMOG010000004.1"/>
</dbReference>
<dbReference type="Gene3D" id="3.90.180.10">
    <property type="entry name" value="Medium-chain alcohol dehydrogenases, catalytic domain"/>
    <property type="match status" value="2"/>
</dbReference>
<dbReference type="Pfam" id="PF08240">
    <property type="entry name" value="ADH_N"/>
    <property type="match status" value="1"/>
</dbReference>
<dbReference type="SUPFAM" id="SSF50129">
    <property type="entry name" value="GroES-like"/>
    <property type="match status" value="1"/>
</dbReference>
<evidence type="ECO:0000256" key="1">
    <source>
        <dbReference type="ARBA" id="ARBA00001947"/>
    </source>
</evidence>
<keyword evidence="6" id="KW-1185">Reference proteome</keyword>
<comment type="caution">
    <text evidence="5">The sequence shown here is derived from an EMBL/GenBank/DDBJ whole genome shotgun (WGS) entry which is preliminary data.</text>
</comment>
<organism evidence="5 6">
    <name type="scientific">Kocuria rhizophila</name>
    <dbReference type="NCBI Taxonomy" id="72000"/>
    <lineage>
        <taxon>Bacteria</taxon>
        <taxon>Bacillati</taxon>
        <taxon>Actinomycetota</taxon>
        <taxon>Actinomycetes</taxon>
        <taxon>Micrococcales</taxon>
        <taxon>Micrococcaceae</taxon>
        <taxon>Kocuria</taxon>
    </lineage>
</organism>